<accession>A0ABP6Z6L1</accession>
<protein>
    <recommendedName>
        <fullName evidence="4">Transposase</fullName>
    </recommendedName>
</protein>
<proteinExistence type="predicted"/>
<evidence type="ECO:0000256" key="1">
    <source>
        <dbReference type="SAM" id="MobiDB-lite"/>
    </source>
</evidence>
<evidence type="ECO:0000313" key="3">
    <source>
        <dbReference type="Proteomes" id="UP001500707"/>
    </source>
</evidence>
<gene>
    <name evidence="2" type="ORF">GCM10022295_92440</name>
</gene>
<feature type="region of interest" description="Disordered" evidence="1">
    <location>
        <begin position="1"/>
        <end position="24"/>
    </location>
</feature>
<evidence type="ECO:0008006" key="4">
    <source>
        <dbReference type="Google" id="ProtNLM"/>
    </source>
</evidence>
<comment type="caution">
    <text evidence="2">The sequence shown here is derived from an EMBL/GenBank/DDBJ whole genome shotgun (WGS) entry which is preliminary data.</text>
</comment>
<reference evidence="3" key="1">
    <citation type="journal article" date="2019" name="Int. J. Syst. Evol. Microbiol.">
        <title>The Global Catalogue of Microorganisms (GCM) 10K type strain sequencing project: providing services to taxonomists for standard genome sequencing and annotation.</title>
        <authorList>
            <consortium name="The Broad Institute Genomics Platform"/>
            <consortium name="The Broad Institute Genome Sequencing Center for Infectious Disease"/>
            <person name="Wu L."/>
            <person name="Ma J."/>
        </authorList>
    </citation>
    <scope>NUCLEOTIDE SEQUENCE [LARGE SCALE GENOMIC DNA]</scope>
    <source>
        <strain evidence="3">JCM 17656</strain>
    </source>
</reference>
<name>A0ABP6Z6L1_9ACTN</name>
<dbReference type="Proteomes" id="UP001500707">
    <property type="component" value="Unassembled WGS sequence"/>
</dbReference>
<evidence type="ECO:0000313" key="2">
    <source>
        <dbReference type="EMBL" id="GAA3597354.1"/>
    </source>
</evidence>
<keyword evidence="3" id="KW-1185">Reference proteome</keyword>
<organism evidence="2 3">
    <name type="scientific">Streptomyces osmaniensis</name>
    <dbReference type="NCBI Taxonomy" id="593134"/>
    <lineage>
        <taxon>Bacteria</taxon>
        <taxon>Bacillati</taxon>
        <taxon>Actinomycetota</taxon>
        <taxon>Actinomycetes</taxon>
        <taxon>Kitasatosporales</taxon>
        <taxon>Streptomycetaceae</taxon>
        <taxon>Streptomyces</taxon>
    </lineage>
</organism>
<feature type="compositionally biased region" description="Basic residues" evidence="1">
    <location>
        <begin position="1"/>
        <end position="18"/>
    </location>
</feature>
<dbReference type="EMBL" id="BAABCE010000047">
    <property type="protein sequence ID" value="GAA3597354.1"/>
    <property type="molecule type" value="Genomic_DNA"/>
</dbReference>
<sequence>MQVHRGGHRCPGRPRTPTRRSDEDRFHEAFVILGGTLPPIDRLAADRSFCSGKHKKHGLNVQVITDPAGRLLRATPALAGAVHDIKAA</sequence>